<evidence type="ECO:0000313" key="1">
    <source>
        <dbReference type="EMBL" id="KAG8050280.1"/>
    </source>
</evidence>
<evidence type="ECO:0000313" key="2">
    <source>
        <dbReference type="Proteomes" id="UP000729402"/>
    </source>
</evidence>
<proteinExistence type="predicted"/>
<keyword evidence="2" id="KW-1185">Reference proteome</keyword>
<name>A0A8J5V3M5_ZIZPA</name>
<dbReference type="AlphaFoldDB" id="A0A8J5V3M5"/>
<accession>A0A8J5V3M5</accession>
<dbReference type="EMBL" id="JAAALK010000289">
    <property type="protein sequence ID" value="KAG8050280.1"/>
    <property type="molecule type" value="Genomic_DNA"/>
</dbReference>
<protein>
    <submittedName>
        <fullName evidence="1">Uncharacterized protein</fullName>
    </submittedName>
</protein>
<sequence length="210" mass="20261">MAGSAAPAAAPSGSDAGTTRFGAPVAANLPPAAADLPPAVAAGWQALGAPPGPANLPPAAVDLPPIVAAGWQALGAPPPLLVVGFPLLMARLGAAAAGPYLPIVPPPLAATPRAGSGLVLATACWPATTDVVDADAALAAALATAKTATAAAREREKATTLTWESARQAADALAQHVAEAERHLGVAVPPAPATVYPAVAADPGAAQLHT</sequence>
<organism evidence="1 2">
    <name type="scientific">Zizania palustris</name>
    <name type="common">Northern wild rice</name>
    <dbReference type="NCBI Taxonomy" id="103762"/>
    <lineage>
        <taxon>Eukaryota</taxon>
        <taxon>Viridiplantae</taxon>
        <taxon>Streptophyta</taxon>
        <taxon>Embryophyta</taxon>
        <taxon>Tracheophyta</taxon>
        <taxon>Spermatophyta</taxon>
        <taxon>Magnoliopsida</taxon>
        <taxon>Liliopsida</taxon>
        <taxon>Poales</taxon>
        <taxon>Poaceae</taxon>
        <taxon>BOP clade</taxon>
        <taxon>Oryzoideae</taxon>
        <taxon>Oryzeae</taxon>
        <taxon>Zizaniinae</taxon>
        <taxon>Zizania</taxon>
    </lineage>
</organism>
<dbReference type="Proteomes" id="UP000729402">
    <property type="component" value="Unassembled WGS sequence"/>
</dbReference>
<reference evidence="1" key="2">
    <citation type="submission" date="2021-02" db="EMBL/GenBank/DDBJ databases">
        <authorList>
            <person name="Kimball J.A."/>
            <person name="Haas M.W."/>
            <person name="Macchietto M."/>
            <person name="Kono T."/>
            <person name="Duquette J."/>
            <person name="Shao M."/>
        </authorList>
    </citation>
    <scope>NUCLEOTIDE SEQUENCE</scope>
    <source>
        <tissue evidence="1">Fresh leaf tissue</tissue>
    </source>
</reference>
<reference evidence="1" key="1">
    <citation type="journal article" date="2021" name="bioRxiv">
        <title>Whole Genome Assembly and Annotation of Northern Wild Rice, Zizania palustris L., Supports a Whole Genome Duplication in the Zizania Genus.</title>
        <authorList>
            <person name="Haas M."/>
            <person name="Kono T."/>
            <person name="Macchietto M."/>
            <person name="Millas R."/>
            <person name="McGilp L."/>
            <person name="Shao M."/>
            <person name="Duquette J."/>
            <person name="Hirsch C.N."/>
            <person name="Kimball J."/>
        </authorList>
    </citation>
    <scope>NUCLEOTIDE SEQUENCE</scope>
    <source>
        <tissue evidence="1">Fresh leaf tissue</tissue>
    </source>
</reference>
<comment type="caution">
    <text evidence="1">The sequence shown here is derived from an EMBL/GenBank/DDBJ whole genome shotgun (WGS) entry which is preliminary data.</text>
</comment>
<gene>
    <name evidence="1" type="ORF">GUJ93_ZPchr0009g2445</name>
</gene>